<dbReference type="InterPro" id="IPR007814">
    <property type="entry name" value="PaaA_PaaC"/>
</dbReference>
<organism evidence="2 3">
    <name type="scientific">Lysobacter enzymogenes</name>
    <dbReference type="NCBI Taxonomy" id="69"/>
    <lineage>
        <taxon>Bacteria</taxon>
        <taxon>Pseudomonadati</taxon>
        <taxon>Pseudomonadota</taxon>
        <taxon>Gammaproteobacteria</taxon>
        <taxon>Lysobacterales</taxon>
        <taxon>Lysobacteraceae</taxon>
        <taxon>Lysobacter</taxon>
    </lineage>
</organism>
<protein>
    <recommendedName>
        <fullName evidence="4">Phenylacetic acid catabolic family protein</fullName>
    </recommendedName>
</protein>
<reference evidence="2 3" key="1">
    <citation type="submission" date="2018-10" db="EMBL/GenBank/DDBJ databases">
        <title>The genome of Lysobacter enzymogenes OH11.</title>
        <authorList>
            <person name="Liu F."/>
            <person name="Zhao Y."/>
            <person name="Qian G."/>
            <person name="Chen Y."/>
            <person name="Xu H."/>
        </authorList>
    </citation>
    <scope>NUCLEOTIDE SEQUENCE [LARGE SCALE GENOMIC DNA]</scope>
    <source>
        <strain evidence="2 3">OH11</strain>
    </source>
</reference>
<evidence type="ECO:0000313" key="3">
    <source>
        <dbReference type="Proteomes" id="UP000275910"/>
    </source>
</evidence>
<dbReference type="AlphaFoldDB" id="A0A3N2RPQ2"/>
<feature type="region of interest" description="Disordered" evidence="1">
    <location>
        <begin position="1"/>
        <end position="52"/>
    </location>
</feature>
<evidence type="ECO:0000256" key="1">
    <source>
        <dbReference type="SAM" id="MobiDB-lite"/>
    </source>
</evidence>
<dbReference type="InterPro" id="IPR012347">
    <property type="entry name" value="Ferritin-like"/>
</dbReference>
<evidence type="ECO:0008006" key="4">
    <source>
        <dbReference type="Google" id="ProtNLM"/>
    </source>
</evidence>
<dbReference type="SUPFAM" id="SSF47240">
    <property type="entry name" value="Ferritin-like"/>
    <property type="match status" value="1"/>
</dbReference>
<comment type="caution">
    <text evidence="2">The sequence shown here is derived from an EMBL/GenBank/DDBJ whole genome shotgun (WGS) entry which is preliminary data.</text>
</comment>
<dbReference type="Gene3D" id="1.20.1260.10">
    <property type="match status" value="1"/>
</dbReference>
<dbReference type="EMBL" id="RCTY01000001">
    <property type="protein sequence ID" value="ROU09414.1"/>
    <property type="molecule type" value="Genomic_DNA"/>
</dbReference>
<dbReference type="Pfam" id="PF05138">
    <property type="entry name" value="PaaA_PaaC"/>
    <property type="match status" value="1"/>
</dbReference>
<sequence length="343" mass="38997">MPPRPVRRRRRFRALARPARAGPRPGPHRSAAARRTVAARPDRQGTQAPRPPALRRRLTVLPFRSALRQGTRMNTTVVALADAAPAPAFNYAPSSIDFADLPDLPEEYRQELVRLMAIQAYSEEKAATEGIEWIAKSPDYKRRRVFAKIIAEEARHSYLIYHLLERMGIPEKQAIAIAEGRAHRPMHDASLEGPLSVGHADNEWIDIMLNHMFLDRAGKFMVGNFCEASFKPWAEANQVILREERGHIGFGFAELRTYLADKGETNEARVKISNWYAKGLNFFGPPSTKRGERLSAYGLKRKDNETLRNEFRAEVENVFDELGRPDLIELEKNDFPYRSGNEG</sequence>
<accession>A0A3N2RPQ2</accession>
<proteinExistence type="predicted"/>
<dbReference type="GO" id="GO:0010124">
    <property type="term" value="P:phenylacetate catabolic process"/>
    <property type="evidence" value="ECO:0007669"/>
    <property type="project" value="InterPro"/>
</dbReference>
<dbReference type="GO" id="GO:0005829">
    <property type="term" value="C:cytosol"/>
    <property type="evidence" value="ECO:0007669"/>
    <property type="project" value="TreeGrafter"/>
</dbReference>
<feature type="compositionally biased region" description="Basic residues" evidence="1">
    <location>
        <begin position="1"/>
        <end position="14"/>
    </location>
</feature>
<dbReference type="Proteomes" id="UP000275910">
    <property type="component" value="Unassembled WGS sequence"/>
</dbReference>
<dbReference type="InterPro" id="IPR052703">
    <property type="entry name" value="Aromatic_CoA_ox/epox"/>
</dbReference>
<feature type="compositionally biased region" description="Low complexity" evidence="1">
    <location>
        <begin position="15"/>
        <end position="39"/>
    </location>
</feature>
<gene>
    <name evidence="2" type="ORF">D9T17_00875</name>
</gene>
<dbReference type="PANTHER" id="PTHR30458:SF0">
    <property type="entry name" value="1,2-PHENYLACETYL-COA EPOXIDASE, SUBUNIT C"/>
    <property type="match status" value="1"/>
</dbReference>
<evidence type="ECO:0000313" key="2">
    <source>
        <dbReference type="EMBL" id="ROU09414.1"/>
    </source>
</evidence>
<dbReference type="PANTHER" id="PTHR30458">
    <property type="entry name" value="PHENYLACETIC ACID DEGRADATION PROTEIN PAA"/>
    <property type="match status" value="1"/>
</dbReference>
<dbReference type="InterPro" id="IPR009078">
    <property type="entry name" value="Ferritin-like_SF"/>
</dbReference>
<name>A0A3N2RPQ2_LYSEN</name>